<keyword evidence="2" id="KW-1185">Reference proteome</keyword>
<reference evidence="1 2" key="1">
    <citation type="journal article" date="2012" name="J. Bacteriol.">
        <title>Genome sequence of deep-sea manganese-oxidizing bacterium Marinobacter manganoxydans MnI7-9.</title>
        <authorList>
            <person name="Wang H."/>
            <person name="Li H."/>
            <person name="Shao Z."/>
            <person name="Liao S."/>
            <person name="Johnstone L."/>
            <person name="Rensing C."/>
            <person name="Wang G."/>
        </authorList>
    </citation>
    <scope>NUCLEOTIDE SEQUENCE [LARGE SCALE GENOMIC DNA]</scope>
    <source>
        <strain evidence="1 2">MnI7-9</strain>
    </source>
</reference>
<name>G6YSZ4_9GAMM</name>
<organism evidence="1 2">
    <name type="scientific">Marinobacter manganoxydans MnI7-9</name>
    <dbReference type="NCBI Taxonomy" id="1094979"/>
    <lineage>
        <taxon>Bacteria</taxon>
        <taxon>Pseudomonadati</taxon>
        <taxon>Pseudomonadota</taxon>
        <taxon>Gammaproteobacteria</taxon>
        <taxon>Pseudomonadales</taxon>
        <taxon>Marinobacteraceae</taxon>
        <taxon>Marinobacter</taxon>
    </lineage>
</organism>
<evidence type="ECO:0000313" key="2">
    <source>
        <dbReference type="Proteomes" id="UP000003208"/>
    </source>
</evidence>
<protein>
    <submittedName>
        <fullName evidence="1">Uncharacterized protein</fullName>
    </submittedName>
</protein>
<sequence length="71" mass="8295">MAGLKVRCVSIKPYLDEKPDGSFVEGEFEGEMISLTLNKIYDVVEQDDEYYRIVDDTDEDYLYPKSMFEVI</sequence>
<dbReference type="Proteomes" id="UP000003208">
    <property type="component" value="Unassembled WGS sequence"/>
</dbReference>
<accession>G6YSZ4</accession>
<dbReference type="EMBL" id="AGTR01000035">
    <property type="protein sequence ID" value="EHJ04680.1"/>
    <property type="molecule type" value="Genomic_DNA"/>
</dbReference>
<gene>
    <name evidence="1" type="ORF">KYE_09923</name>
</gene>
<evidence type="ECO:0000313" key="1">
    <source>
        <dbReference type="EMBL" id="EHJ04680.1"/>
    </source>
</evidence>
<proteinExistence type="predicted"/>
<dbReference type="AlphaFoldDB" id="G6YSZ4"/>